<evidence type="ECO:0000313" key="1">
    <source>
        <dbReference type="EMBL" id="GFY25552.1"/>
    </source>
</evidence>
<protein>
    <submittedName>
        <fullName evidence="1">Uncharacterized protein</fullName>
    </submittedName>
</protein>
<dbReference type="AlphaFoldDB" id="A0A8X6VZN8"/>
<evidence type="ECO:0000313" key="2">
    <source>
        <dbReference type="Proteomes" id="UP000887159"/>
    </source>
</evidence>
<proteinExistence type="predicted"/>
<keyword evidence="2" id="KW-1185">Reference proteome</keyword>
<accession>A0A8X6VZN8</accession>
<gene>
    <name evidence="1" type="ORF">TNCV_2486721</name>
</gene>
<comment type="caution">
    <text evidence="1">The sequence shown here is derived from an EMBL/GenBank/DDBJ whole genome shotgun (WGS) entry which is preliminary data.</text>
</comment>
<organism evidence="1 2">
    <name type="scientific">Trichonephila clavipes</name>
    <name type="common">Golden silk orbweaver</name>
    <name type="synonym">Nephila clavipes</name>
    <dbReference type="NCBI Taxonomy" id="2585209"/>
    <lineage>
        <taxon>Eukaryota</taxon>
        <taxon>Metazoa</taxon>
        <taxon>Ecdysozoa</taxon>
        <taxon>Arthropoda</taxon>
        <taxon>Chelicerata</taxon>
        <taxon>Arachnida</taxon>
        <taxon>Araneae</taxon>
        <taxon>Araneomorphae</taxon>
        <taxon>Entelegynae</taxon>
        <taxon>Araneoidea</taxon>
        <taxon>Nephilidae</taxon>
        <taxon>Trichonephila</taxon>
    </lineage>
</organism>
<sequence>MLRILNSERMHPKSDILSVVLQQRSPRSTNGIEVLKRADNPSKLNTFDNRLYGTQRMLRWCLNVFEKIVVKHLHKSLKLHTSRRRRLRESIRCSGRGMTDIFCMTTHQHIDPNC</sequence>
<dbReference type="Proteomes" id="UP000887159">
    <property type="component" value="Unassembled WGS sequence"/>
</dbReference>
<reference evidence="1" key="1">
    <citation type="submission" date="2020-08" db="EMBL/GenBank/DDBJ databases">
        <title>Multicomponent nature underlies the extraordinary mechanical properties of spider dragline silk.</title>
        <authorList>
            <person name="Kono N."/>
            <person name="Nakamura H."/>
            <person name="Mori M."/>
            <person name="Yoshida Y."/>
            <person name="Ohtoshi R."/>
            <person name="Malay A.D."/>
            <person name="Moran D.A.P."/>
            <person name="Tomita M."/>
            <person name="Numata K."/>
            <person name="Arakawa K."/>
        </authorList>
    </citation>
    <scope>NUCLEOTIDE SEQUENCE</scope>
</reference>
<dbReference type="EMBL" id="BMAU01021371">
    <property type="protein sequence ID" value="GFY25552.1"/>
    <property type="molecule type" value="Genomic_DNA"/>
</dbReference>
<name>A0A8X6VZN8_TRICX</name>